<gene>
    <name evidence="8" type="ORF">ACFL27_05440</name>
</gene>
<feature type="transmembrane region" description="Helical" evidence="6">
    <location>
        <begin position="313"/>
        <end position="336"/>
    </location>
</feature>
<dbReference type="PANTHER" id="PTHR33406">
    <property type="entry name" value="MEMBRANE PROTEIN MJ1562-RELATED"/>
    <property type="match status" value="1"/>
</dbReference>
<feature type="transmembrane region" description="Helical" evidence="6">
    <location>
        <begin position="267"/>
        <end position="292"/>
    </location>
</feature>
<keyword evidence="5 6" id="KW-0472">Membrane</keyword>
<feature type="transmembrane region" description="Helical" evidence="6">
    <location>
        <begin position="342"/>
        <end position="363"/>
    </location>
</feature>
<organism evidence="8 9">
    <name type="scientific">candidate division CSSED10-310 bacterium</name>
    <dbReference type="NCBI Taxonomy" id="2855610"/>
    <lineage>
        <taxon>Bacteria</taxon>
        <taxon>Bacteria division CSSED10-310</taxon>
    </lineage>
</organism>
<evidence type="ECO:0000313" key="8">
    <source>
        <dbReference type="EMBL" id="MFC1849635.1"/>
    </source>
</evidence>
<dbReference type="PROSITE" id="PS50156">
    <property type="entry name" value="SSD"/>
    <property type="match status" value="1"/>
</dbReference>
<dbReference type="Pfam" id="PF03176">
    <property type="entry name" value="MMPL"/>
    <property type="match status" value="2"/>
</dbReference>
<feature type="transmembrane region" description="Helical" evidence="6">
    <location>
        <begin position="214"/>
        <end position="233"/>
    </location>
</feature>
<reference evidence="8 9" key="1">
    <citation type="submission" date="2024-09" db="EMBL/GenBank/DDBJ databases">
        <title>Laminarin stimulates single cell rates of sulfate reduction while oxygen inhibits transcriptomic activity in coastal marine sediment.</title>
        <authorList>
            <person name="Lindsay M."/>
            <person name="Orcutt B."/>
            <person name="Emerson D."/>
            <person name="Stepanauskas R."/>
            <person name="D'Angelo T."/>
        </authorList>
    </citation>
    <scope>NUCLEOTIDE SEQUENCE [LARGE SCALE GENOMIC DNA]</scope>
    <source>
        <strain evidence="8">SAG AM-311-K15</strain>
    </source>
</reference>
<evidence type="ECO:0000256" key="6">
    <source>
        <dbReference type="SAM" id="Phobius"/>
    </source>
</evidence>
<keyword evidence="2" id="KW-1003">Cell membrane</keyword>
<comment type="caution">
    <text evidence="8">The sequence shown here is derived from an EMBL/GenBank/DDBJ whole genome shotgun (WGS) entry which is preliminary data.</text>
</comment>
<dbReference type="InterPro" id="IPR000731">
    <property type="entry name" value="SSD"/>
</dbReference>
<dbReference type="InterPro" id="IPR050545">
    <property type="entry name" value="Mycobact_MmpL"/>
</dbReference>
<evidence type="ECO:0000313" key="9">
    <source>
        <dbReference type="Proteomes" id="UP001594351"/>
    </source>
</evidence>
<evidence type="ECO:0000256" key="1">
    <source>
        <dbReference type="ARBA" id="ARBA00004651"/>
    </source>
</evidence>
<dbReference type="SUPFAM" id="SSF82866">
    <property type="entry name" value="Multidrug efflux transporter AcrB transmembrane domain"/>
    <property type="match status" value="2"/>
</dbReference>
<keyword evidence="3 6" id="KW-0812">Transmembrane</keyword>
<feature type="domain" description="SSD" evidence="7">
    <location>
        <begin position="239"/>
        <end position="365"/>
    </location>
</feature>
<feature type="transmembrane region" description="Helical" evidence="6">
    <location>
        <begin position="632"/>
        <end position="651"/>
    </location>
</feature>
<dbReference type="PANTHER" id="PTHR33406:SF12">
    <property type="entry name" value="BLR2997 PROTEIN"/>
    <property type="match status" value="1"/>
</dbReference>
<keyword evidence="4 6" id="KW-1133">Transmembrane helix</keyword>
<dbReference type="Gene3D" id="1.20.1640.10">
    <property type="entry name" value="Multidrug efflux transporter AcrB transmembrane domain"/>
    <property type="match status" value="2"/>
</dbReference>
<feature type="transmembrane region" description="Helical" evidence="6">
    <location>
        <begin position="657"/>
        <end position="679"/>
    </location>
</feature>
<feature type="transmembrane region" description="Helical" evidence="6">
    <location>
        <begin position="240"/>
        <end position="261"/>
    </location>
</feature>
<feature type="transmembrane region" description="Helical" evidence="6">
    <location>
        <begin position="699"/>
        <end position="720"/>
    </location>
</feature>
<dbReference type="InterPro" id="IPR004869">
    <property type="entry name" value="MMPL_dom"/>
</dbReference>
<feature type="transmembrane region" description="Helical" evidence="6">
    <location>
        <begin position="401"/>
        <end position="420"/>
    </location>
</feature>
<feature type="transmembrane region" description="Helical" evidence="6">
    <location>
        <begin position="12"/>
        <end position="31"/>
    </location>
</feature>
<evidence type="ECO:0000256" key="2">
    <source>
        <dbReference type="ARBA" id="ARBA00022475"/>
    </source>
</evidence>
<dbReference type="EMBL" id="JBHPBY010000050">
    <property type="protein sequence ID" value="MFC1849635.1"/>
    <property type="molecule type" value="Genomic_DNA"/>
</dbReference>
<feature type="transmembrane region" description="Helical" evidence="6">
    <location>
        <begin position="732"/>
        <end position="752"/>
    </location>
</feature>
<keyword evidence="9" id="KW-1185">Reference proteome</keyword>
<feature type="transmembrane region" description="Helical" evidence="6">
    <location>
        <begin position="606"/>
        <end position="625"/>
    </location>
</feature>
<evidence type="ECO:0000259" key="7">
    <source>
        <dbReference type="PROSITE" id="PS50156"/>
    </source>
</evidence>
<accession>A0ABV6YTV3</accession>
<dbReference type="Proteomes" id="UP001594351">
    <property type="component" value="Unassembled WGS sequence"/>
</dbReference>
<proteinExistence type="predicted"/>
<protein>
    <submittedName>
        <fullName evidence="8">RND family transporter</fullName>
    </submittedName>
</protein>
<evidence type="ECO:0000256" key="3">
    <source>
        <dbReference type="ARBA" id="ARBA00022692"/>
    </source>
</evidence>
<evidence type="ECO:0000256" key="4">
    <source>
        <dbReference type="ARBA" id="ARBA00022989"/>
    </source>
</evidence>
<comment type="subcellular location">
    <subcellularLocation>
        <location evidence="1">Cell membrane</location>
        <topology evidence="1">Multi-pass membrane protein</topology>
    </subcellularLocation>
</comment>
<evidence type="ECO:0000256" key="5">
    <source>
        <dbReference type="ARBA" id="ARBA00023136"/>
    </source>
</evidence>
<sequence>MRLYIRFIISHRLIVIGLLFLITFGALLSLYQGTIASSMSNFLGDSSAYQDYQKRIREFSNDEIIIIAVEDEAPLSLSSITRLELVVRKLKKLKGVRRVHSILDAREMKVTADVLTLDNYVAKAKAQPEQVSVILDQLINDTLARDLFISDDGEHTVVLIELTSDAHRGAETYPKLIKEIVQLFTAAGLERARIHQAGMISVLAEVMYQTEFNIVRLFPIVCVVLLVTVFLMFRRLWPVIITAIVAFTGVIWTMGLAVLLFQKINVLIALAPLFILIISFSDVVHLCSSYLLELAGAVQKEEAIENACCEVGTACFFTSLTTFAGFIALVVVPTPISRQMGIILGVGVALSLLIALTLTPILFSIMKKPKPWRTGSTSHVQKGLDAALRTLASLAAKRPRLILLLFTGLMIVALVGIYQVEFELDFAKRFAESNHIRVDERYFARHFAGTNYLNIYIETTEDEGMLDPQVFRKIAAFQESLLGFPEIDKIVSFVDVITQLHHKFHPEDQENMALPETREALAQYLLLLEMSDLNDLERMIDFERTTLCLSVHLTDKGIMSTQKTGDEAMDAARKILGENLNVEVLSLKYLLGKEFDKLFLSGQKKALLVAMITVLIMMIIALKSIPDGLWSMFPNAIPLFFLGGYLGWWWDTVDTDVLIAFMVALGIGVDDTIHFLMRYRLEYEKSRNRDLALEKTFHYSGRAIVITSIILVAGFLPLALSSYLTVNIMGTLLPGCLLVALVADLLLVPALIKLGIFGGTR</sequence>
<name>A0ABV6YTV3_UNCC1</name>